<feature type="region of interest" description="Disordered" evidence="1">
    <location>
        <begin position="381"/>
        <end position="436"/>
    </location>
</feature>
<accession>A0A6A5ZQV3</accession>
<dbReference type="OrthoDB" id="3642840at2759"/>
<feature type="compositionally biased region" description="Basic and acidic residues" evidence="1">
    <location>
        <begin position="303"/>
        <end position="314"/>
    </location>
</feature>
<feature type="compositionally biased region" description="Basic and acidic residues" evidence="1">
    <location>
        <begin position="275"/>
        <end position="296"/>
    </location>
</feature>
<sequence>MACHGIDEAHRKRHTGIAELLKLLYELCGLSGSIVSVAIFQSGVSQEKTSDEGSRVTEDDEDRNGHGTPRSGGDTDKQKLTRRERKDAKNLAKAASRVKVMTCQEVDYVHSVLHPARDEDNSIGPESVEEMEDFERNLTYNASVYGSGTKSAVLRSFNKISYTGIDFDAEMERILDDLRLAELVMKNNKREGLMGKELRTFGQKLATFKQLVVGDLLWVKREEMETRMRKAGFLRWTHREGFDLLQERHAEFVWETGERRTPTVDEDPYGAAKSFEGRDNSKENEPPANSRREWKEQYSQGGRDLEGDSRTADTRHHHQNAIAVGKSTLYKKSGMTLPFESAASSPRNAIAGTPVKILNLVDPTKLQNLAEEVYPVTDDWSQVKKNGKSQTASKSSAVKESMGAQKYRPPRLEPSASRSNPTLDPPKLSSLLQRGEVTSPISATRISRAGAVQKPTAIPAAVVTRKASSERLTPETETSNVLASPTKRRISESSSAKDSIRSSSPPPVSSKKAKKQKREAERKHRRKIELQQLDTQTEPAANGVENVKVNHTVVESPAEENVKNVEAPSDNPVVSVETVANNDANKDKDEDKMPALNSVEFENTTSVPSDETPKSEPASKVLPPRPTRAFASSLDDISQEQRLEDLRKGRERINKLEGKAYHQHSIPFPSNVSRSTELGSATDADWLNFFAYLEVDALSPPAFDADTCPFATRGLKDCPYHHADCGWTPLSDVVSLVLPAHSESLTCGPFNRLRAEKLLILFNAQFPDIRGRLMLVDTPLLEWLIFGQKDFSRPPPVGLMKDKAAYWSGYPTGRMMKQEQEFNTLSISNATAARQWTHAQLMELHSKVEPVTEEQICYCDGPDPANAFASSLASELSSTFDTIECSFKGCSIEKFHRECVHEWFPDTLSKFYCTECQIEMERLAKETCKGLGLEVKKAEKRPPKAITDFLTKAVESAVLTGGCSCSCCCPVHGR</sequence>
<reference evidence="2" key="1">
    <citation type="journal article" date="2020" name="Stud. Mycol.">
        <title>101 Dothideomycetes genomes: a test case for predicting lifestyles and emergence of pathogens.</title>
        <authorList>
            <person name="Haridas S."/>
            <person name="Albert R."/>
            <person name="Binder M."/>
            <person name="Bloem J."/>
            <person name="Labutti K."/>
            <person name="Salamov A."/>
            <person name="Andreopoulos B."/>
            <person name="Baker S."/>
            <person name="Barry K."/>
            <person name="Bills G."/>
            <person name="Bluhm B."/>
            <person name="Cannon C."/>
            <person name="Castanera R."/>
            <person name="Culley D."/>
            <person name="Daum C."/>
            <person name="Ezra D."/>
            <person name="Gonzalez J."/>
            <person name="Henrissat B."/>
            <person name="Kuo A."/>
            <person name="Liang C."/>
            <person name="Lipzen A."/>
            <person name="Lutzoni F."/>
            <person name="Magnuson J."/>
            <person name="Mondo S."/>
            <person name="Nolan M."/>
            <person name="Ohm R."/>
            <person name="Pangilinan J."/>
            <person name="Park H.-J."/>
            <person name="Ramirez L."/>
            <person name="Alfaro M."/>
            <person name="Sun H."/>
            <person name="Tritt A."/>
            <person name="Yoshinaga Y."/>
            <person name="Zwiers L.-H."/>
            <person name="Turgeon B."/>
            <person name="Goodwin S."/>
            <person name="Spatafora J."/>
            <person name="Crous P."/>
            <person name="Grigoriev I."/>
        </authorList>
    </citation>
    <scope>NUCLEOTIDE SEQUENCE</scope>
    <source>
        <strain evidence="2">CBS 627.86</strain>
    </source>
</reference>
<organism evidence="2 3">
    <name type="scientific">Lophiotrema nucula</name>
    <dbReference type="NCBI Taxonomy" id="690887"/>
    <lineage>
        <taxon>Eukaryota</taxon>
        <taxon>Fungi</taxon>
        <taxon>Dikarya</taxon>
        <taxon>Ascomycota</taxon>
        <taxon>Pezizomycotina</taxon>
        <taxon>Dothideomycetes</taxon>
        <taxon>Pleosporomycetidae</taxon>
        <taxon>Pleosporales</taxon>
        <taxon>Lophiotremataceae</taxon>
        <taxon>Lophiotrema</taxon>
    </lineage>
</organism>
<gene>
    <name evidence="2" type="ORF">BDV96DRAFT_682593</name>
</gene>
<dbReference type="InterPro" id="IPR011011">
    <property type="entry name" value="Znf_FYVE_PHD"/>
</dbReference>
<feature type="compositionally biased region" description="Basic and acidic residues" evidence="1">
    <location>
        <begin position="48"/>
        <end position="57"/>
    </location>
</feature>
<dbReference type="AlphaFoldDB" id="A0A6A5ZQV3"/>
<feature type="compositionally biased region" description="Basic and acidic residues" evidence="1">
    <location>
        <begin position="584"/>
        <end position="593"/>
    </location>
</feature>
<dbReference type="Proteomes" id="UP000799770">
    <property type="component" value="Unassembled WGS sequence"/>
</dbReference>
<dbReference type="SUPFAM" id="SSF57903">
    <property type="entry name" value="FYVE/PHD zinc finger"/>
    <property type="match status" value="1"/>
</dbReference>
<dbReference type="EMBL" id="ML977312">
    <property type="protein sequence ID" value="KAF2121344.1"/>
    <property type="molecule type" value="Genomic_DNA"/>
</dbReference>
<feature type="region of interest" description="Disordered" evidence="1">
    <location>
        <begin position="259"/>
        <end position="315"/>
    </location>
</feature>
<feature type="region of interest" description="Disordered" evidence="1">
    <location>
        <begin position="463"/>
        <end position="546"/>
    </location>
</feature>
<keyword evidence="3" id="KW-1185">Reference proteome</keyword>
<evidence type="ECO:0000313" key="3">
    <source>
        <dbReference type="Proteomes" id="UP000799770"/>
    </source>
</evidence>
<feature type="compositionally biased region" description="Polar residues" evidence="1">
    <location>
        <begin position="600"/>
        <end position="609"/>
    </location>
</feature>
<feature type="region of interest" description="Disordered" evidence="1">
    <location>
        <begin position="43"/>
        <end position="93"/>
    </location>
</feature>
<evidence type="ECO:0000256" key="1">
    <source>
        <dbReference type="SAM" id="MobiDB-lite"/>
    </source>
</evidence>
<feature type="compositionally biased region" description="Low complexity" evidence="1">
    <location>
        <begin position="492"/>
        <end position="503"/>
    </location>
</feature>
<feature type="compositionally biased region" description="Polar residues" evidence="1">
    <location>
        <begin position="381"/>
        <end position="398"/>
    </location>
</feature>
<feature type="region of interest" description="Disordered" evidence="1">
    <location>
        <begin position="580"/>
        <end position="628"/>
    </location>
</feature>
<evidence type="ECO:0000313" key="2">
    <source>
        <dbReference type="EMBL" id="KAF2121344.1"/>
    </source>
</evidence>
<proteinExistence type="predicted"/>
<feature type="region of interest" description="Disordered" evidence="1">
    <location>
        <begin position="556"/>
        <end position="575"/>
    </location>
</feature>
<feature type="compositionally biased region" description="Basic residues" evidence="1">
    <location>
        <begin position="511"/>
        <end position="527"/>
    </location>
</feature>
<name>A0A6A5ZQV3_9PLEO</name>
<feature type="compositionally biased region" description="Basic and acidic residues" evidence="1">
    <location>
        <begin position="73"/>
        <end position="90"/>
    </location>
</feature>
<protein>
    <submittedName>
        <fullName evidence="2">Uncharacterized protein</fullName>
    </submittedName>
</protein>